<dbReference type="Pfam" id="PF07394">
    <property type="entry name" value="DUF1501"/>
    <property type="match status" value="1"/>
</dbReference>
<sequence length="390" mass="41178">MKKMTDRILISRRGLIGAACSLAAAPILSPVSLAAVPGDSRFVTIVLRGAMDGLDLVQPYGDLAFRQLRPKLALTPDTGLIDLDGRFGLHPAAAALEPLYRRGELGFVHAVSTPYRDGRSHFDGQDMLEGGGSAQRGSEGGWLNRVLTLTRNPAPAIDVSVTPEMILSGPNPADVWAPRSDIALADDELQMLARLYRNDPAYTKALSDAVGVDAFTDLLRGEAVEDRHGAAAAKLAGTMLRDKYRIASFSINGWDTHVNQKAQFQPAARILSGAITTLRESLGEAAWAQTAVLAVTEFGRSAHENASGGTDHGTGGCAIIAGGAIRGGKVYGRFPGLDDSDLLDGRDLMPTGDVRHIAAAILASQFGISGSALRSSVFPGLQEEARVAFL</sequence>
<evidence type="ECO:0000313" key="2">
    <source>
        <dbReference type="EMBL" id="MCJ8239063.1"/>
    </source>
</evidence>
<keyword evidence="1" id="KW-0732">Signal</keyword>
<reference evidence="2 3" key="1">
    <citation type="submission" date="2022-03" db="EMBL/GenBank/DDBJ databases">
        <title>Rhizobium SSM4.3 sp. nov., isolated from Sediment (Gouqi Island).</title>
        <authorList>
            <person name="Chen G."/>
        </authorList>
    </citation>
    <scope>NUCLEOTIDE SEQUENCE [LARGE SCALE GENOMIC DNA]</scope>
    <source>
        <strain evidence="2 3">SSM4.3</strain>
    </source>
</reference>
<dbReference type="InterPro" id="IPR006311">
    <property type="entry name" value="TAT_signal"/>
</dbReference>
<dbReference type="PROSITE" id="PS51318">
    <property type="entry name" value="TAT"/>
    <property type="match status" value="1"/>
</dbReference>
<name>A0ABT0D0X5_9HYPH</name>
<feature type="chain" id="PRO_5045366163" evidence="1">
    <location>
        <begin position="35"/>
        <end position="390"/>
    </location>
</feature>
<feature type="signal peptide" evidence="1">
    <location>
        <begin position="1"/>
        <end position="34"/>
    </location>
</feature>
<evidence type="ECO:0000256" key="1">
    <source>
        <dbReference type="SAM" id="SignalP"/>
    </source>
</evidence>
<dbReference type="PANTHER" id="PTHR43737">
    <property type="entry name" value="BLL7424 PROTEIN"/>
    <property type="match status" value="1"/>
</dbReference>
<organism evidence="2 3">
    <name type="scientific">Peteryoungia algae</name>
    <dbReference type="NCBI Taxonomy" id="2919917"/>
    <lineage>
        <taxon>Bacteria</taxon>
        <taxon>Pseudomonadati</taxon>
        <taxon>Pseudomonadota</taxon>
        <taxon>Alphaproteobacteria</taxon>
        <taxon>Hyphomicrobiales</taxon>
        <taxon>Rhizobiaceae</taxon>
        <taxon>Peteryoungia</taxon>
    </lineage>
</organism>
<comment type="caution">
    <text evidence="2">The sequence shown here is derived from an EMBL/GenBank/DDBJ whole genome shotgun (WGS) entry which is preliminary data.</text>
</comment>
<keyword evidence="3" id="KW-1185">Reference proteome</keyword>
<gene>
    <name evidence="2" type="ORF">MKJ03_12040</name>
</gene>
<protein>
    <submittedName>
        <fullName evidence="2">DUF1501 domain-containing protein</fullName>
    </submittedName>
</protein>
<dbReference type="InterPro" id="IPR010869">
    <property type="entry name" value="DUF1501"/>
</dbReference>
<dbReference type="Proteomes" id="UP001522662">
    <property type="component" value="Unassembled WGS sequence"/>
</dbReference>
<dbReference type="EMBL" id="JALAYX010000003">
    <property type="protein sequence ID" value="MCJ8239063.1"/>
    <property type="molecule type" value="Genomic_DNA"/>
</dbReference>
<evidence type="ECO:0000313" key="3">
    <source>
        <dbReference type="Proteomes" id="UP001522662"/>
    </source>
</evidence>
<proteinExistence type="predicted"/>
<accession>A0ABT0D0X5</accession>
<dbReference type="PANTHER" id="PTHR43737:SF1">
    <property type="entry name" value="DUF1501 DOMAIN-CONTAINING PROTEIN"/>
    <property type="match status" value="1"/>
</dbReference>
<dbReference type="RefSeq" id="WP_245136805.1">
    <property type="nucleotide sequence ID" value="NZ_CP128477.1"/>
</dbReference>